<dbReference type="STRING" id="381665.SAMN05216554_2384"/>
<protein>
    <recommendedName>
        <fullName evidence="3">SipW-cognate class signal peptide</fullName>
    </recommendedName>
</protein>
<reference evidence="1 2" key="1">
    <citation type="submission" date="2016-10" db="EMBL/GenBank/DDBJ databases">
        <authorList>
            <person name="de Groot N.N."/>
        </authorList>
    </citation>
    <scope>NUCLEOTIDE SEQUENCE [LARGE SCALE GENOMIC DNA]</scope>
    <source>
        <strain evidence="1 2">CGMCC 4.3491</strain>
    </source>
</reference>
<sequence length="174" mass="16782">MLALALGATVAVVLAAVTAGGTYAFLRSSAQSAGATLVGGTATLVVTTPLALPSTALYPGQTVSGSGTVRNTGAVPLRLRIAGLTQSTTVNPFTSALTVGVAIGASAAACSAGFTPTWTATFAAVVPTELTVRLAPGDSAVVCVSVSLPLDAPAGANAQAGAGFSLVLDGRQVP</sequence>
<name>A0A1H3Q994_9MICO</name>
<dbReference type="AlphaFoldDB" id="A0A1H3Q994"/>
<dbReference type="Proteomes" id="UP000198891">
    <property type="component" value="Unassembled WGS sequence"/>
</dbReference>
<gene>
    <name evidence="1" type="ORF">SAMN05216554_2384</name>
</gene>
<evidence type="ECO:0000313" key="2">
    <source>
        <dbReference type="Proteomes" id="UP000198891"/>
    </source>
</evidence>
<evidence type="ECO:0000313" key="1">
    <source>
        <dbReference type="EMBL" id="SDZ09853.1"/>
    </source>
</evidence>
<dbReference type="EMBL" id="FNPZ01000002">
    <property type="protein sequence ID" value="SDZ09853.1"/>
    <property type="molecule type" value="Genomic_DNA"/>
</dbReference>
<accession>A0A1H3Q994</accession>
<evidence type="ECO:0008006" key="3">
    <source>
        <dbReference type="Google" id="ProtNLM"/>
    </source>
</evidence>
<proteinExistence type="predicted"/>
<organism evidence="1 2">
    <name type="scientific">Herbiconiux ginsengi</name>
    <dbReference type="NCBI Taxonomy" id="381665"/>
    <lineage>
        <taxon>Bacteria</taxon>
        <taxon>Bacillati</taxon>
        <taxon>Actinomycetota</taxon>
        <taxon>Actinomycetes</taxon>
        <taxon>Micrococcales</taxon>
        <taxon>Microbacteriaceae</taxon>
        <taxon>Herbiconiux</taxon>
    </lineage>
</organism>
<keyword evidence="2" id="KW-1185">Reference proteome</keyword>